<evidence type="ECO:0000313" key="7">
    <source>
        <dbReference type="EMBL" id="CAB4012523.1"/>
    </source>
</evidence>
<protein>
    <submittedName>
        <fullName evidence="7">Retrovirus-related Pol poly from transposon</fullName>
    </submittedName>
</protein>
<dbReference type="OrthoDB" id="4369127at2759"/>
<evidence type="ECO:0000256" key="3">
    <source>
        <dbReference type="ARBA" id="ARBA00022722"/>
    </source>
</evidence>
<dbReference type="Proteomes" id="UP001152795">
    <property type="component" value="Unassembled WGS sequence"/>
</dbReference>
<dbReference type="CDD" id="cd01647">
    <property type="entry name" value="RT_LTR"/>
    <property type="match status" value="1"/>
</dbReference>
<dbReference type="Pfam" id="PF00078">
    <property type="entry name" value="RVT_1"/>
    <property type="match status" value="1"/>
</dbReference>
<sequence>MLEKLEQEANYVAPGDSSDNQVYPSHLSPRQHTRVAQLVGNKCSVNCHLDGQAVTALWDTGAQVSIVSETFMHKQSLTRKLRNVEELLGVQGKIELKAANGTPIPYCGWIELSVRLNETQPDILVPFLVTKENIGPPIIGFNVIELIVKEANSISDDTETFVNAMKKSFGSCKADKVQALIDVISANEPDDLCQVKCRKTDILIPKNQSIDVPCRANTGPINRTVPVLFEPIDNTELPSGLLLQEELKSIKQGNCSLINVKITNQTNHDIILPGRTVVGHLQLVRSVTPIEVKLKEPKATTTNQHFDQTQSQECDNVSAENLPPVDLTGLNGEQLKQVKQLLYDERESFAKDDDDVGCIPELTMDLTMTSEKPVQKNYASIPRPLYPEVKGYIEDLLNRGFIKKSKSPYSSSVVCVRKKDGGMRLCVDYRELNRNTVPDRHPIPRIQDSLDSLGGKSWFSVLDQGKAYHQGFMGTNSQHLTAFITPWGLYEWVRIPFGLMNAPANFQRFMEHCLDELRDEICIPYLDDVIVFSSSFTEHIEHLRKVLRRLREWGVKLKPKKCNLFKQEVSFLGRLVSQNGYCMDPKATSAVQMWKHTTPSTVGDVRKLVGLLGVYRRHIKNLSQQAKPIYDLLKEENGKVGEKKNVRSSRNLVQWTSEHQRALESLIDQITSPPILAYPEYNAPFIVHTDASQEGLGAVLYQEQQGTIRVIAYASRTLTPAEKNYHLHSGKLEFLALKWAVTEHFRDYLYYAPKFVVYTDNNPLTYVLSSAKLNATGLRWVGELSEFNFEIKYRPGRVNVDADCLSRPPPDIQKYMESCSVKISPDVIQTTISAVKAQETGDVVWITAVTADEKELQPDRN</sequence>
<comment type="caution">
    <text evidence="7">The sequence shown here is derived from an EMBL/GenBank/DDBJ whole genome shotgun (WGS) entry which is preliminary data.</text>
</comment>
<dbReference type="GO" id="GO:0004190">
    <property type="term" value="F:aspartic-type endopeptidase activity"/>
    <property type="evidence" value="ECO:0007669"/>
    <property type="project" value="InterPro"/>
</dbReference>
<dbReference type="Gene3D" id="3.10.10.10">
    <property type="entry name" value="HIV Type 1 Reverse Transcriptase, subunit A, domain 1"/>
    <property type="match status" value="1"/>
</dbReference>
<name>A0A7D9IMZ2_PARCT</name>
<evidence type="ECO:0000256" key="2">
    <source>
        <dbReference type="ARBA" id="ARBA00022695"/>
    </source>
</evidence>
<dbReference type="Gene3D" id="3.30.70.270">
    <property type="match status" value="2"/>
</dbReference>
<proteinExistence type="predicted"/>
<evidence type="ECO:0000256" key="6">
    <source>
        <dbReference type="ARBA" id="ARBA00023268"/>
    </source>
</evidence>
<evidence type="ECO:0000256" key="5">
    <source>
        <dbReference type="ARBA" id="ARBA00022801"/>
    </source>
</evidence>
<organism evidence="7 8">
    <name type="scientific">Paramuricea clavata</name>
    <name type="common">Red gorgonian</name>
    <name type="synonym">Violescent sea-whip</name>
    <dbReference type="NCBI Taxonomy" id="317549"/>
    <lineage>
        <taxon>Eukaryota</taxon>
        <taxon>Metazoa</taxon>
        <taxon>Cnidaria</taxon>
        <taxon>Anthozoa</taxon>
        <taxon>Octocorallia</taxon>
        <taxon>Malacalcyonacea</taxon>
        <taxon>Plexauridae</taxon>
        <taxon>Paramuricea</taxon>
    </lineage>
</organism>
<gene>
    <name evidence="7" type="ORF">PACLA_8A041407</name>
</gene>
<dbReference type="PANTHER" id="PTHR37984:SF5">
    <property type="entry name" value="PROTEIN NYNRIN-LIKE"/>
    <property type="match status" value="1"/>
</dbReference>
<keyword evidence="6" id="KW-0511">Multifunctional enzyme</keyword>
<dbReference type="GO" id="GO:0004519">
    <property type="term" value="F:endonuclease activity"/>
    <property type="evidence" value="ECO:0007669"/>
    <property type="project" value="UniProtKB-KW"/>
</dbReference>
<evidence type="ECO:0000256" key="1">
    <source>
        <dbReference type="ARBA" id="ARBA00022679"/>
    </source>
</evidence>
<evidence type="ECO:0000256" key="4">
    <source>
        <dbReference type="ARBA" id="ARBA00022759"/>
    </source>
</evidence>
<dbReference type="InterPro" id="IPR050951">
    <property type="entry name" value="Retrovirus_Pol_polyprotein"/>
</dbReference>
<reference evidence="7" key="1">
    <citation type="submission" date="2020-04" db="EMBL/GenBank/DDBJ databases">
        <authorList>
            <person name="Alioto T."/>
            <person name="Alioto T."/>
            <person name="Gomez Garrido J."/>
        </authorList>
    </citation>
    <scope>NUCLEOTIDE SEQUENCE</scope>
    <source>
        <strain evidence="7">A484AB</strain>
    </source>
</reference>
<evidence type="ECO:0000313" key="8">
    <source>
        <dbReference type="Proteomes" id="UP001152795"/>
    </source>
</evidence>
<dbReference type="AlphaFoldDB" id="A0A7D9IMZ2"/>
<dbReference type="CDD" id="cd09274">
    <property type="entry name" value="RNase_HI_RT_Ty3"/>
    <property type="match status" value="1"/>
</dbReference>
<dbReference type="InterPro" id="IPR001995">
    <property type="entry name" value="Peptidase_A2_cat"/>
</dbReference>
<dbReference type="Gene3D" id="2.40.70.10">
    <property type="entry name" value="Acid Proteases"/>
    <property type="match status" value="1"/>
</dbReference>
<keyword evidence="4" id="KW-0255">Endonuclease</keyword>
<dbReference type="InterPro" id="IPR000477">
    <property type="entry name" value="RT_dom"/>
</dbReference>
<keyword evidence="5" id="KW-0378">Hydrolase</keyword>
<dbReference type="PANTHER" id="PTHR37984">
    <property type="entry name" value="PROTEIN CBG26694"/>
    <property type="match status" value="1"/>
</dbReference>
<dbReference type="InterPro" id="IPR043502">
    <property type="entry name" value="DNA/RNA_pol_sf"/>
</dbReference>
<dbReference type="InterPro" id="IPR041577">
    <property type="entry name" value="RT_RNaseH_2"/>
</dbReference>
<keyword evidence="8" id="KW-1185">Reference proteome</keyword>
<keyword evidence="3" id="KW-0540">Nuclease</keyword>
<dbReference type="InterPro" id="IPR043128">
    <property type="entry name" value="Rev_trsase/Diguanyl_cyclase"/>
</dbReference>
<dbReference type="GO" id="GO:0016779">
    <property type="term" value="F:nucleotidyltransferase activity"/>
    <property type="evidence" value="ECO:0007669"/>
    <property type="project" value="UniProtKB-KW"/>
</dbReference>
<dbReference type="SUPFAM" id="SSF50630">
    <property type="entry name" value="Acid proteases"/>
    <property type="match status" value="1"/>
</dbReference>
<dbReference type="InterPro" id="IPR021109">
    <property type="entry name" value="Peptidase_aspartic_dom_sf"/>
</dbReference>
<dbReference type="CDD" id="cd00303">
    <property type="entry name" value="retropepsin_like"/>
    <property type="match status" value="1"/>
</dbReference>
<dbReference type="Pfam" id="PF17919">
    <property type="entry name" value="RT_RNaseH_2"/>
    <property type="match status" value="1"/>
</dbReference>
<dbReference type="PROSITE" id="PS50175">
    <property type="entry name" value="ASP_PROT_RETROV"/>
    <property type="match status" value="1"/>
</dbReference>
<keyword evidence="2" id="KW-0548">Nucleotidyltransferase</keyword>
<dbReference type="PROSITE" id="PS50878">
    <property type="entry name" value="RT_POL"/>
    <property type="match status" value="1"/>
</dbReference>
<keyword evidence="1" id="KW-0808">Transferase</keyword>
<dbReference type="EMBL" id="CACRXK020007543">
    <property type="protein sequence ID" value="CAB4012523.1"/>
    <property type="molecule type" value="Genomic_DNA"/>
</dbReference>
<dbReference type="SUPFAM" id="SSF56672">
    <property type="entry name" value="DNA/RNA polymerases"/>
    <property type="match status" value="1"/>
</dbReference>
<dbReference type="GO" id="GO:0006508">
    <property type="term" value="P:proteolysis"/>
    <property type="evidence" value="ECO:0007669"/>
    <property type="project" value="InterPro"/>
</dbReference>
<accession>A0A7D9IMZ2</accession>